<dbReference type="AlphaFoldDB" id="A0A8J6QFA3"/>
<evidence type="ECO:0000313" key="4">
    <source>
        <dbReference type="EMBL" id="MBD1388629.1"/>
    </source>
</evidence>
<evidence type="ECO:0000256" key="1">
    <source>
        <dbReference type="ARBA" id="ARBA00022729"/>
    </source>
</evidence>
<dbReference type="GO" id="GO:0042597">
    <property type="term" value="C:periplasmic space"/>
    <property type="evidence" value="ECO:0007669"/>
    <property type="project" value="InterPro"/>
</dbReference>
<dbReference type="Proteomes" id="UP000638014">
    <property type="component" value="Unassembled WGS sequence"/>
</dbReference>
<dbReference type="GO" id="GO:0016829">
    <property type="term" value="F:lyase activity"/>
    <property type="evidence" value="ECO:0007669"/>
    <property type="project" value="UniProtKB-KW"/>
</dbReference>
<proteinExistence type="predicted"/>
<keyword evidence="1" id="KW-0732">Signal</keyword>
<dbReference type="RefSeq" id="WP_191143742.1">
    <property type="nucleotide sequence ID" value="NZ_JACXAF010000004.1"/>
</dbReference>
<dbReference type="EMBL" id="JACXAF010000004">
    <property type="protein sequence ID" value="MBD1388629.1"/>
    <property type="molecule type" value="Genomic_DNA"/>
</dbReference>
<sequence length="405" mass="45697">MSSVIILTSTPLHAATVPDLVYYDRQQLEAIQDDIDAGHEQYVKALEQVSAKADKVLKLTIDSVVNKPNAGPSGDKHDYVSLAPYWWPNPETEDGLPWIRKDGQLNPKTRGVYTDQKRAETFLRGLGSLWLAYTYTSKDQYADHMKVLLDAWLINDQTRMNPNLNFAQGIPGINDGRPFGIIEWSKVSHIVSAMQLLKANNKIDSDFASKVDQWLSQYLNWLLTSELGQQESSKANNHGTWYDYQVIGLMTYLGKEQEAKAHLNISQQRIAEQIAGDGAQPHELGRTKSINYASMNAEGLIKIAFMAEQLGVDLWRFKGEQGQSLSAAVGYFYPYLTGAQQWPHRQIWRTIDKAFVAKTHPMLYVAQAFMPSLNLPASIEAQVDQTISAEYRLLYRPKHVTGAYD</sequence>
<dbReference type="InterPro" id="IPR008397">
    <property type="entry name" value="Alginate_lyase_dom"/>
</dbReference>
<evidence type="ECO:0000256" key="2">
    <source>
        <dbReference type="ARBA" id="ARBA00023239"/>
    </source>
</evidence>
<keyword evidence="5" id="KW-1185">Reference proteome</keyword>
<dbReference type="Pfam" id="PF05426">
    <property type="entry name" value="Alginate_lyase"/>
    <property type="match status" value="1"/>
</dbReference>
<name>A0A8J6QFA3_9GAMM</name>
<comment type="caution">
    <text evidence="4">The sequence shown here is derived from an EMBL/GenBank/DDBJ whole genome shotgun (WGS) entry which is preliminary data.</text>
</comment>
<organism evidence="4 5">
    <name type="scientific">Neiella litorisoli</name>
    <dbReference type="NCBI Taxonomy" id="2771431"/>
    <lineage>
        <taxon>Bacteria</taxon>
        <taxon>Pseudomonadati</taxon>
        <taxon>Pseudomonadota</taxon>
        <taxon>Gammaproteobacteria</taxon>
        <taxon>Alteromonadales</taxon>
        <taxon>Echinimonadaceae</taxon>
        <taxon>Neiella</taxon>
    </lineage>
</organism>
<evidence type="ECO:0000313" key="5">
    <source>
        <dbReference type="Proteomes" id="UP000638014"/>
    </source>
</evidence>
<dbReference type="InterPro" id="IPR008929">
    <property type="entry name" value="Chondroitin_lyas"/>
</dbReference>
<evidence type="ECO:0000259" key="3">
    <source>
        <dbReference type="Pfam" id="PF05426"/>
    </source>
</evidence>
<protein>
    <submittedName>
        <fullName evidence="4">Alginate lyase family protein</fullName>
    </submittedName>
</protein>
<gene>
    <name evidence="4" type="ORF">IC617_04235</name>
</gene>
<keyword evidence="2 4" id="KW-0456">Lyase</keyword>
<feature type="domain" description="Alginate lyase" evidence="3">
    <location>
        <begin position="64"/>
        <end position="342"/>
    </location>
</feature>
<reference evidence="4" key="1">
    <citation type="submission" date="2020-09" db="EMBL/GenBank/DDBJ databases">
        <title>A novel bacterium of genus Neiella, isolated from South China Sea.</title>
        <authorList>
            <person name="Huang H."/>
            <person name="Mo K."/>
            <person name="Hu Y."/>
        </authorList>
    </citation>
    <scope>NUCLEOTIDE SEQUENCE</scope>
    <source>
        <strain evidence="4">HB171785</strain>
    </source>
</reference>
<accession>A0A8J6QFA3</accession>
<dbReference type="SUPFAM" id="SSF48230">
    <property type="entry name" value="Chondroitin AC/alginate lyase"/>
    <property type="match status" value="1"/>
</dbReference>
<dbReference type="Gene3D" id="1.50.10.100">
    <property type="entry name" value="Chondroitin AC/alginate lyase"/>
    <property type="match status" value="1"/>
</dbReference>